<dbReference type="InterPro" id="IPR018833">
    <property type="entry name" value="Rv2993c-like_N"/>
</dbReference>
<sequence length="281" mass="30223">MRLLNYRHDDQLRHGRLDGDEVVELGSGDLTLRIAEYSDSIPRGGRRVPIVDVEILAPLLTPPKVLAAAANYQDHVREGGGEPLDKSRLVPRLFLKPTTSITGPGADVAIPDLTQQLDWEAELAVVIGRGGKDIAGDDALTHVFGYTCANDISARSMDYGFERDASDAVDYFDWLAGKWGDAFAPIGPWISTADEVGDPQRLQITFDLNGDRYQDGSSADMIFTVAELVAHASRLCTLLPGDILLTGTPSGVGLASGRLLRPGDRMTVAISGIGELTNQVV</sequence>
<keyword evidence="6" id="KW-1185">Reference proteome</keyword>
<dbReference type="Pfam" id="PF10370">
    <property type="entry name" value="Rv2993c-like_N"/>
    <property type="match status" value="1"/>
</dbReference>
<organism evidence="5 6">
    <name type="scientific">Microlunatus soli</name>
    <dbReference type="NCBI Taxonomy" id="630515"/>
    <lineage>
        <taxon>Bacteria</taxon>
        <taxon>Bacillati</taxon>
        <taxon>Actinomycetota</taxon>
        <taxon>Actinomycetes</taxon>
        <taxon>Propionibacteriales</taxon>
        <taxon>Propionibacteriaceae</taxon>
        <taxon>Microlunatus</taxon>
    </lineage>
</organism>
<accession>A0A1H1R1S3</accession>
<dbReference type="GO" id="GO:0003824">
    <property type="term" value="F:catalytic activity"/>
    <property type="evidence" value="ECO:0007669"/>
    <property type="project" value="InterPro"/>
</dbReference>
<dbReference type="Gene3D" id="3.90.850.10">
    <property type="entry name" value="Fumarylacetoacetase-like, C-terminal domain"/>
    <property type="match status" value="1"/>
</dbReference>
<comment type="similarity">
    <text evidence="1">Belongs to the FAH family.</text>
</comment>
<keyword evidence="2" id="KW-0479">Metal-binding</keyword>
<dbReference type="PANTHER" id="PTHR42796">
    <property type="entry name" value="FUMARYLACETOACETATE HYDROLASE DOMAIN-CONTAINING PROTEIN 2A-RELATED"/>
    <property type="match status" value="1"/>
</dbReference>
<name>A0A1H1R1S3_9ACTN</name>
<dbReference type="AlphaFoldDB" id="A0A1H1R1S3"/>
<reference evidence="5 6" key="1">
    <citation type="submission" date="2016-10" db="EMBL/GenBank/DDBJ databases">
        <authorList>
            <person name="de Groot N.N."/>
        </authorList>
    </citation>
    <scope>NUCLEOTIDE SEQUENCE [LARGE SCALE GENOMIC DNA]</scope>
    <source>
        <strain evidence="5 6">DSM 21800</strain>
    </source>
</reference>
<dbReference type="Pfam" id="PF01557">
    <property type="entry name" value="FAA_hydrolase"/>
    <property type="match status" value="1"/>
</dbReference>
<evidence type="ECO:0000259" key="4">
    <source>
        <dbReference type="Pfam" id="PF10370"/>
    </source>
</evidence>
<dbReference type="GO" id="GO:0046872">
    <property type="term" value="F:metal ion binding"/>
    <property type="evidence" value="ECO:0007669"/>
    <property type="project" value="UniProtKB-KW"/>
</dbReference>
<protein>
    <submittedName>
        <fullName evidence="5">2-keto-4-pentenoate hydratase/2-oxohepta-3-ene-1,7-dioic acid hydratase (Catechol pathway)</fullName>
    </submittedName>
</protein>
<evidence type="ECO:0000256" key="1">
    <source>
        <dbReference type="ARBA" id="ARBA00010211"/>
    </source>
</evidence>
<gene>
    <name evidence="5" type="ORF">SAMN04489812_1473</name>
</gene>
<dbReference type="EMBL" id="LT629772">
    <property type="protein sequence ID" value="SDS29622.1"/>
    <property type="molecule type" value="Genomic_DNA"/>
</dbReference>
<dbReference type="InterPro" id="IPR036663">
    <property type="entry name" value="Fumarylacetoacetase_C_sf"/>
</dbReference>
<proteinExistence type="inferred from homology"/>
<evidence type="ECO:0000256" key="2">
    <source>
        <dbReference type="ARBA" id="ARBA00022723"/>
    </source>
</evidence>
<evidence type="ECO:0000259" key="3">
    <source>
        <dbReference type="Pfam" id="PF01557"/>
    </source>
</evidence>
<dbReference type="SUPFAM" id="SSF56529">
    <property type="entry name" value="FAH"/>
    <property type="match status" value="1"/>
</dbReference>
<feature type="domain" description="Rv2993c-like N-terminal" evidence="4">
    <location>
        <begin position="1"/>
        <end position="58"/>
    </location>
</feature>
<dbReference type="Proteomes" id="UP000199103">
    <property type="component" value="Chromosome I"/>
</dbReference>
<dbReference type="RefSeq" id="WP_091522228.1">
    <property type="nucleotide sequence ID" value="NZ_LT629772.1"/>
</dbReference>
<dbReference type="InterPro" id="IPR011234">
    <property type="entry name" value="Fumarylacetoacetase-like_C"/>
</dbReference>
<feature type="domain" description="Fumarylacetoacetase-like C-terminal" evidence="3">
    <location>
        <begin position="64"/>
        <end position="281"/>
    </location>
</feature>
<evidence type="ECO:0000313" key="6">
    <source>
        <dbReference type="Proteomes" id="UP000199103"/>
    </source>
</evidence>
<dbReference type="GO" id="GO:0044281">
    <property type="term" value="P:small molecule metabolic process"/>
    <property type="evidence" value="ECO:0007669"/>
    <property type="project" value="UniProtKB-ARBA"/>
</dbReference>
<dbReference type="PANTHER" id="PTHR42796:SF4">
    <property type="entry name" value="FUMARYLACETOACETATE HYDROLASE DOMAIN-CONTAINING PROTEIN 2A"/>
    <property type="match status" value="1"/>
</dbReference>
<dbReference type="InterPro" id="IPR051121">
    <property type="entry name" value="FAH"/>
</dbReference>
<evidence type="ECO:0000313" key="5">
    <source>
        <dbReference type="EMBL" id="SDS29622.1"/>
    </source>
</evidence>
<dbReference type="OrthoDB" id="9805307at2"/>
<dbReference type="STRING" id="630515.SAMN04489812_1473"/>